<dbReference type="PANTHER" id="PTHR43751">
    <property type="entry name" value="SULFATASE"/>
    <property type="match status" value="1"/>
</dbReference>
<gene>
    <name evidence="1" type="primary">atsA_24</name>
    <name evidence="1" type="ORF">Enr10x_35450</name>
</gene>
<name>A0A517Q9C1_9PLAN</name>
<dbReference type="PANTHER" id="PTHR43751:SF2">
    <property type="entry name" value="SULFATASE N-TERMINAL DOMAIN-CONTAINING PROTEIN"/>
    <property type="match status" value="1"/>
</dbReference>
<dbReference type="InterPro" id="IPR017850">
    <property type="entry name" value="Alkaline_phosphatase_core_sf"/>
</dbReference>
<dbReference type="InterPro" id="IPR052701">
    <property type="entry name" value="GAG_Ulvan_Degrading_Sulfatases"/>
</dbReference>
<dbReference type="RefSeq" id="WP_145110396.1">
    <property type="nucleotide sequence ID" value="NZ_CP036277.1"/>
</dbReference>
<protein>
    <submittedName>
        <fullName evidence="1">Arylsulfatase</fullName>
        <ecNumber evidence="1">3.1.6.1</ecNumber>
    </submittedName>
</protein>
<dbReference type="CDD" id="cd16142">
    <property type="entry name" value="ARS_like"/>
    <property type="match status" value="1"/>
</dbReference>
<dbReference type="Pfam" id="PF00884">
    <property type="entry name" value="Sulfatase"/>
    <property type="match status" value="1"/>
</dbReference>
<dbReference type="EMBL" id="CP037421">
    <property type="protein sequence ID" value="QDT28205.1"/>
    <property type="molecule type" value="Genomic_DNA"/>
</dbReference>
<proteinExistence type="predicted"/>
<dbReference type="AlphaFoldDB" id="A0A517Q9C1"/>
<sequence length="540" mass="60296" precursor="true">MNRIRVLLTISLVTLLAVLNPGFAEAQSKEKPNIVFIMGDDIGMWNIGAYHRGLMAGTTPHIDQLARQGAIFTDYYAEASCTAGRANFITGQLPMRTGLTTVGQAGAKIGMPDKAPTIATALKELGYATGQFGKNHLGDRNEFLPTVHGFDEFFGYLYHLDAMEDPFHPNYPKELLNVVGPRNMLHCLATSQDDPTVQPRWGKIGKQKITDMGPLPPHPTEGIKLNMETVDDVILDYTFNFMKKARQQEKPFFVWLNPTRMHVVTHLAPKYKALRNSENGWSLQEAGMAQFDDIIGTVMQQLENMGIADNTIVVITTDNGAEGFSWPDGGTTPFKGWKGMGTEGGFRVPCVIRWPGKVKPNQVINGVISGMDWFPTFVAAAGYEGDITEDLKKGKTLNGKQYKVHLDGYDQTAMLTRGEKSARNEIWYFTESTLAAARIGDFKYTFLNQPDGWFGPKVKLDWPGIVNLRLDPFEKMSLGDSLFAKDWWVYQFWRFVFVQQEVAKLAKTAIDYPPMQPGASFNLGDVKEKVNRAIQSRTGN</sequence>
<dbReference type="SUPFAM" id="SSF53649">
    <property type="entry name" value="Alkaline phosphatase-like"/>
    <property type="match status" value="1"/>
</dbReference>
<keyword evidence="2" id="KW-1185">Reference proteome</keyword>
<keyword evidence="1" id="KW-0378">Hydrolase</keyword>
<reference evidence="1 2" key="1">
    <citation type="submission" date="2019-03" db="EMBL/GenBank/DDBJ databases">
        <title>Deep-cultivation of Planctomycetes and their phenomic and genomic characterization uncovers novel biology.</title>
        <authorList>
            <person name="Wiegand S."/>
            <person name="Jogler M."/>
            <person name="Boedeker C."/>
            <person name="Pinto D."/>
            <person name="Vollmers J."/>
            <person name="Rivas-Marin E."/>
            <person name="Kohn T."/>
            <person name="Peeters S.H."/>
            <person name="Heuer A."/>
            <person name="Rast P."/>
            <person name="Oberbeckmann S."/>
            <person name="Bunk B."/>
            <person name="Jeske O."/>
            <person name="Meyerdierks A."/>
            <person name="Storesund J.E."/>
            <person name="Kallscheuer N."/>
            <person name="Luecker S."/>
            <person name="Lage O.M."/>
            <person name="Pohl T."/>
            <person name="Merkel B.J."/>
            <person name="Hornburger P."/>
            <person name="Mueller R.-W."/>
            <person name="Bruemmer F."/>
            <person name="Labrenz M."/>
            <person name="Spormann A.M."/>
            <person name="Op den Camp H."/>
            <person name="Overmann J."/>
            <person name="Amann R."/>
            <person name="Jetten M.S.M."/>
            <person name="Mascher T."/>
            <person name="Medema M.H."/>
            <person name="Devos D.P."/>
            <person name="Kaster A.-K."/>
            <person name="Ovreas L."/>
            <person name="Rohde M."/>
            <person name="Galperin M.Y."/>
            <person name="Jogler C."/>
        </authorList>
    </citation>
    <scope>NUCLEOTIDE SEQUENCE [LARGE SCALE GENOMIC DNA]</scope>
    <source>
        <strain evidence="1 2">Enr10</strain>
    </source>
</reference>
<dbReference type="Gene3D" id="3.40.720.10">
    <property type="entry name" value="Alkaline Phosphatase, subunit A"/>
    <property type="match status" value="1"/>
</dbReference>
<dbReference type="EC" id="3.1.6.1" evidence="1"/>
<accession>A0A517Q9C1</accession>
<evidence type="ECO:0000313" key="2">
    <source>
        <dbReference type="Proteomes" id="UP000315647"/>
    </source>
</evidence>
<dbReference type="GO" id="GO:0004065">
    <property type="term" value="F:arylsulfatase activity"/>
    <property type="evidence" value="ECO:0007669"/>
    <property type="project" value="UniProtKB-EC"/>
</dbReference>
<accession>A0A518A8Q2</accession>
<dbReference type="InterPro" id="IPR000917">
    <property type="entry name" value="Sulfatase_N"/>
</dbReference>
<evidence type="ECO:0000313" key="1">
    <source>
        <dbReference type="EMBL" id="QDT28205.1"/>
    </source>
</evidence>
<organism evidence="1 2">
    <name type="scientific">Gimesia panareensis</name>
    <dbReference type="NCBI Taxonomy" id="2527978"/>
    <lineage>
        <taxon>Bacteria</taxon>
        <taxon>Pseudomonadati</taxon>
        <taxon>Planctomycetota</taxon>
        <taxon>Planctomycetia</taxon>
        <taxon>Planctomycetales</taxon>
        <taxon>Planctomycetaceae</taxon>
        <taxon>Gimesia</taxon>
    </lineage>
</organism>
<dbReference type="Proteomes" id="UP000315647">
    <property type="component" value="Chromosome"/>
</dbReference>